<reference evidence="2" key="1">
    <citation type="submission" date="2021-01" db="EMBL/GenBank/DDBJ databases">
        <authorList>
            <consortium name="Genoscope - CEA"/>
            <person name="William W."/>
        </authorList>
    </citation>
    <scope>NUCLEOTIDE SEQUENCE</scope>
</reference>
<accession>A0A8S1VE67</accession>
<dbReference type="EMBL" id="CAJJDO010000062">
    <property type="protein sequence ID" value="CAD8174871.1"/>
    <property type="molecule type" value="Genomic_DNA"/>
</dbReference>
<evidence type="ECO:0000313" key="2">
    <source>
        <dbReference type="EMBL" id="CAD8174871.1"/>
    </source>
</evidence>
<evidence type="ECO:0000256" key="1">
    <source>
        <dbReference type="SAM" id="Coils"/>
    </source>
</evidence>
<protein>
    <submittedName>
        <fullName evidence="2">Uncharacterized protein</fullName>
    </submittedName>
</protein>
<dbReference type="OrthoDB" id="302239at2759"/>
<proteinExistence type="predicted"/>
<comment type="caution">
    <text evidence="2">The sequence shown here is derived from an EMBL/GenBank/DDBJ whole genome shotgun (WGS) entry which is preliminary data.</text>
</comment>
<feature type="coiled-coil region" evidence="1">
    <location>
        <begin position="33"/>
        <end position="95"/>
    </location>
</feature>
<dbReference type="Proteomes" id="UP000689195">
    <property type="component" value="Unassembled WGS sequence"/>
</dbReference>
<keyword evidence="3" id="KW-1185">Reference proteome</keyword>
<organism evidence="2 3">
    <name type="scientific">Paramecium pentaurelia</name>
    <dbReference type="NCBI Taxonomy" id="43138"/>
    <lineage>
        <taxon>Eukaryota</taxon>
        <taxon>Sar</taxon>
        <taxon>Alveolata</taxon>
        <taxon>Ciliophora</taxon>
        <taxon>Intramacronucleata</taxon>
        <taxon>Oligohymenophorea</taxon>
        <taxon>Peniculida</taxon>
        <taxon>Parameciidae</taxon>
        <taxon>Paramecium</taxon>
    </lineage>
</organism>
<sequence length="306" mass="37399">MQQQTGKFMEFINSNDKFRINELKQIEQEQYYISQLKEQRERMEVLKVEFLKKDQVIGELQIQNKNLMDDLVQLRIALQEQIKNQEKEIQRSKKYIQERDDLLRDFQELSDIVQHLRKDNDNLNSLHLEKQHEIEQQRMQQEIKNEHLKTEIQKLDNLLFGMEPIKVENQKLKEELKNYKNERKKIENEMRQSRIEINNQIEELKNVIQDQQKEIVKLQQYKESHNQIKYQLSELDSYVNKVKQENEYLKQQLKRFYEKEESEIKRKSEIDRVRQDLVSLRNQEVEKLNELFKGIGLLLKIQSDII</sequence>
<feature type="coiled-coil region" evidence="1">
    <location>
        <begin position="131"/>
        <end position="259"/>
    </location>
</feature>
<evidence type="ECO:0000313" key="3">
    <source>
        <dbReference type="Proteomes" id="UP000689195"/>
    </source>
</evidence>
<gene>
    <name evidence="2" type="ORF">PPENT_87.1.T0620038</name>
</gene>
<dbReference type="AlphaFoldDB" id="A0A8S1VE67"/>
<name>A0A8S1VE67_9CILI</name>
<keyword evidence="1" id="KW-0175">Coiled coil</keyword>